<dbReference type="CDD" id="cd16922">
    <property type="entry name" value="HATPase_EvgS-ArcB-TorS-like"/>
    <property type="match status" value="1"/>
</dbReference>
<evidence type="ECO:0000256" key="7">
    <source>
        <dbReference type="ARBA" id="ARBA00023015"/>
    </source>
</evidence>
<dbReference type="InterPro" id="IPR005467">
    <property type="entry name" value="His_kinase_dom"/>
</dbReference>
<dbReference type="SMART" id="SM00044">
    <property type="entry name" value="CYCc"/>
    <property type="match status" value="1"/>
</dbReference>
<name>A0A285MVD3_9FLAO</name>
<dbReference type="GO" id="GO:0004016">
    <property type="term" value="F:adenylate cyclase activity"/>
    <property type="evidence" value="ECO:0007669"/>
    <property type="project" value="UniProtKB-ARBA"/>
</dbReference>
<dbReference type="InterPro" id="IPR036890">
    <property type="entry name" value="HATPase_C_sf"/>
</dbReference>
<keyword evidence="3 10" id="KW-0597">Phosphoprotein</keyword>
<feature type="modified residue" description="4-aspartylphosphate" evidence="10">
    <location>
        <position position="770"/>
    </location>
</feature>
<dbReference type="InterPro" id="IPR011990">
    <property type="entry name" value="TPR-like_helical_dom_sf"/>
</dbReference>
<dbReference type="Gene3D" id="1.10.287.130">
    <property type="match status" value="1"/>
</dbReference>
<dbReference type="SUPFAM" id="SSF55073">
    <property type="entry name" value="Nucleotide cyclase"/>
    <property type="match status" value="1"/>
</dbReference>
<dbReference type="CDD" id="cd00082">
    <property type="entry name" value="HisKA"/>
    <property type="match status" value="1"/>
</dbReference>
<evidence type="ECO:0000256" key="5">
    <source>
        <dbReference type="ARBA" id="ARBA00022777"/>
    </source>
</evidence>
<evidence type="ECO:0000256" key="11">
    <source>
        <dbReference type="PROSITE-ProRule" id="PRU00339"/>
    </source>
</evidence>
<dbReference type="Proteomes" id="UP000219048">
    <property type="component" value="Unassembled WGS sequence"/>
</dbReference>
<dbReference type="AlphaFoldDB" id="A0A285MVD3"/>
<dbReference type="Pfam" id="PF02518">
    <property type="entry name" value="HATPase_c"/>
    <property type="match status" value="1"/>
</dbReference>
<keyword evidence="4" id="KW-0808">Transferase</keyword>
<dbReference type="SMART" id="SM00028">
    <property type="entry name" value="TPR"/>
    <property type="match status" value="6"/>
</dbReference>
<proteinExistence type="predicted"/>
<dbReference type="PROSITE" id="PS50110">
    <property type="entry name" value="RESPONSE_REGULATORY"/>
    <property type="match status" value="1"/>
</dbReference>
<dbReference type="RefSeq" id="WP_097045950.1">
    <property type="nucleotide sequence ID" value="NZ_OBEH01000003.1"/>
</dbReference>
<evidence type="ECO:0000256" key="8">
    <source>
        <dbReference type="ARBA" id="ARBA00023125"/>
    </source>
</evidence>
<evidence type="ECO:0000256" key="10">
    <source>
        <dbReference type="PROSITE-ProRule" id="PRU00169"/>
    </source>
</evidence>
<dbReference type="InterPro" id="IPR003661">
    <property type="entry name" value="HisK_dim/P_dom"/>
</dbReference>
<dbReference type="GO" id="GO:0005886">
    <property type="term" value="C:plasma membrane"/>
    <property type="evidence" value="ECO:0007669"/>
    <property type="project" value="TreeGrafter"/>
</dbReference>
<dbReference type="PANTHER" id="PTHR43047">
    <property type="entry name" value="TWO-COMPONENT HISTIDINE PROTEIN KINASE"/>
    <property type="match status" value="1"/>
</dbReference>
<dbReference type="Gene3D" id="1.25.40.10">
    <property type="entry name" value="Tetratricopeptide repeat domain"/>
    <property type="match status" value="1"/>
</dbReference>
<dbReference type="SUPFAM" id="SSF48452">
    <property type="entry name" value="TPR-like"/>
    <property type="match status" value="2"/>
</dbReference>
<dbReference type="PROSITE" id="PS50005">
    <property type="entry name" value="TPR"/>
    <property type="match status" value="2"/>
</dbReference>
<evidence type="ECO:0000259" key="14">
    <source>
        <dbReference type="PROSITE" id="PS50125"/>
    </source>
</evidence>
<evidence type="ECO:0000256" key="4">
    <source>
        <dbReference type="ARBA" id="ARBA00022679"/>
    </source>
</evidence>
<dbReference type="GO" id="GO:0009927">
    <property type="term" value="F:histidine phosphotransfer kinase activity"/>
    <property type="evidence" value="ECO:0007669"/>
    <property type="project" value="TreeGrafter"/>
</dbReference>
<dbReference type="InterPro" id="IPR003594">
    <property type="entry name" value="HATPase_dom"/>
</dbReference>
<keyword evidence="7" id="KW-0805">Transcription regulation</keyword>
<keyword evidence="9" id="KW-0804">Transcription</keyword>
<dbReference type="InterPro" id="IPR019734">
    <property type="entry name" value="TPR_rpt"/>
</dbReference>
<dbReference type="FunFam" id="3.30.565.10:FF:000010">
    <property type="entry name" value="Sensor histidine kinase RcsC"/>
    <property type="match status" value="1"/>
</dbReference>
<keyword evidence="11" id="KW-0802">TPR repeat</keyword>
<feature type="repeat" description="TPR" evidence="11">
    <location>
        <begin position="193"/>
        <end position="226"/>
    </location>
</feature>
<dbReference type="Gene3D" id="3.40.50.2300">
    <property type="match status" value="1"/>
</dbReference>
<dbReference type="PROSITE" id="PS50109">
    <property type="entry name" value="HIS_KIN"/>
    <property type="match status" value="1"/>
</dbReference>
<evidence type="ECO:0000256" key="3">
    <source>
        <dbReference type="ARBA" id="ARBA00022553"/>
    </source>
</evidence>
<dbReference type="Pfam" id="PF00512">
    <property type="entry name" value="HisKA"/>
    <property type="match status" value="1"/>
</dbReference>
<dbReference type="InterPro" id="IPR001054">
    <property type="entry name" value="A/G_cyclase"/>
</dbReference>
<dbReference type="GO" id="GO:0009190">
    <property type="term" value="P:cyclic nucleotide biosynthetic process"/>
    <property type="evidence" value="ECO:0007669"/>
    <property type="project" value="InterPro"/>
</dbReference>
<dbReference type="CDD" id="cd07302">
    <property type="entry name" value="CHD"/>
    <property type="match status" value="1"/>
</dbReference>
<evidence type="ECO:0000259" key="12">
    <source>
        <dbReference type="PROSITE" id="PS50109"/>
    </source>
</evidence>
<dbReference type="InterPro" id="IPR029787">
    <property type="entry name" value="Nucleotide_cyclase"/>
</dbReference>
<dbReference type="SUPFAM" id="SSF52172">
    <property type="entry name" value="CheY-like"/>
    <property type="match status" value="1"/>
</dbReference>
<comment type="catalytic activity">
    <reaction evidence="1">
        <text>ATP + protein L-histidine = ADP + protein N-phospho-L-histidine.</text>
        <dbReference type="EC" id="2.7.13.3"/>
    </reaction>
</comment>
<dbReference type="Gene3D" id="3.30.70.1230">
    <property type="entry name" value="Nucleotide cyclase"/>
    <property type="match status" value="1"/>
</dbReference>
<dbReference type="PRINTS" id="PR00344">
    <property type="entry name" value="BCTRLSENSOR"/>
</dbReference>
<dbReference type="Pfam" id="PF13424">
    <property type="entry name" value="TPR_12"/>
    <property type="match status" value="1"/>
</dbReference>
<evidence type="ECO:0000256" key="1">
    <source>
        <dbReference type="ARBA" id="ARBA00000085"/>
    </source>
</evidence>
<evidence type="ECO:0000259" key="13">
    <source>
        <dbReference type="PROSITE" id="PS50110"/>
    </source>
</evidence>
<dbReference type="PANTHER" id="PTHR43047:SF72">
    <property type="entry name" value="OSMOSENSING HISTIDINE PROTEIN KINASE SLN1"/>
    <property type="match status" value="1"/>
</dbReference>
<keyword evidence="16" id="KW-1185">Reference proteome</keyword>
<feature type="repeat" description="TPR" evidence="11">
    <location>
        <begin position="233"/>
        <end position="266"/>
    </location>
</feature>
<evidence type="ECO:0000256" key="6">
    <source>
        <dbReference type="ARBA" id="ARBA00023012"/>
    </source>
</evidence>
<evidence type="ECO:0000256" key="9">
    <source>
        <dbReference type="ARBA" id="ARBA00023163"/>
    </source>
</evidence>
<dbReference type="SMART" id="SM00448">
    <property type="entry name" value="REC"/>
    <property type="match status" value="1"/>
</dbReference>
<keyword evidence="6" id="KW-0902">Two-component regulatory system</keyword>
<feature type="domain" description="Histidine kinase" evidence="12">
    <location>
        <begin position="460"/>
        <end position="678"/>
    </location>
</feature>
<feature type="domain" description="Guanylate cyclase" evidence="14">
    <location>
        <begin position="877"/>
        <end position="1004"/>
    </location>
</feature>
<dbReference type="SUPFAM" id="SSF55874">
    <property type="entry name" value="ATPase domain of HSP90 chaperone/DNA topoisomerase II/histidine kinase"/>
    <property type="match status" value="1"/>
</dbReference>
<dbReference type="InterPro" id="IPR001789">
    <property type="entry name" value="Sig_transdc_resp-reg_receiver"/>
</dbReference>
<dbReference type="InterPro" id="IPR036097">
    <property type="entry name" value="HisK_dim/P_sf"/>
</dbReference>
<accession>A0A285MVD3</accession>
<dbReference type="GO" id="GO:0000155">
    <property type="term" value="F:phosphorelay sensor kinase activity"/>
    <property type="evidence" value="ECO:0007669"/>
    <property type="project" value="InterPro"/>
</dbReference>
<dbReference type="PROSITE" id="PS50125">
    <property type="entry name" value="GUANYLATE_CYCLASE_2"/>
    <property type="match status" value="1"/>
</dbReference>
<keyword evidence="8" id="KW-0238">DNA-binding</keyword>
<dbReference type="EC" id="2.7.13.3" evidence="2"/>
<organism evidence="15 16">
    <name type="scientific">Flagellimonas pacifica</name>
    <dbReference type="NCBI Taxonomy" id="1247520"/>
    <lineage>
        <taxon>Bacteria</taxon>
        <taxon>Pseudomonadati</taxon>
        <taxon>Bacteroidota</taxon>
        <taxon>Flavobacteriia</taxon>
        <taxon>Flavobacteriales</taxon>
        <taxon>Flavobacteriaceae</taxon>
        <taxon>Flagellimonas</taxon>
    </lineage>
</organism>
<dbReference type="FunFam" id="3.40.50.2300:FF:000001">
    <property type="entry name" value="DNA-binding response regulator PhoB"/>
    <property type="match status" value="1"/>
</dbReference>
<evidence type="ECO:0000313" key="16">
    <source>
        <dbReference type="Proteomes" id="UP000219048"/>
    </source>
</evidence>
<dbReference type="SUPFAM" id="SSF47384">
    <property type="entry name" value="Homodimeric domain of signal transducing histidine kinase"/>
    <property type="match status" value="1"/>
</dbReference>
<evidence type="ECO:0000256" key="2">
    <source>
        <dbReference type="ARBA" id="ARBA00012438"/>
    </source>
</evidence>
<sequence>MCLMAIPLNAQNAKIDSLRQRYGNAQTDSAKVRVLKDISWEYINNRSNAELAKKYIDSFYVISKKANIPWGKSLANYQYAVLERQKGNYTNALGFIDKYLDFHQTKKEPFSMANGLYQKAIILDDLGNFDQSLEIYYTILKIYEEANDSFSIATTLNAMGEILKNTGKKLDAMDSYNRALSLFTKIGDKTEIANCLFNIGDTYMQLEQYDRALENFNKALALDQETQSDWGMAYDYEALGKVYGFQENYTRALEYHDQALLLRKKLGLQRELALSHSQIGVINLKLKRYGIAETSLNNAIRIAEEIGAKAVLKENYDVLSKLYEETGNYQKSLAFKNKFIAVKDSLFTESKSKQVEELQVRFKTEKKQNAIAALEKDAEITGLRLEQQTTLRNIIIGAALVILLFTYFAFNRYKHNQQIKQADEEKKRIIVEERKRTDIEKQRVVELEKIDKLKDEFLANTSHELRTPLVGIIGLTESLKDGIAGKLPKAAMENLDMIANSGKRLSHLVNDILDFSKLKNKDIELSLRPVDLYALSSIVLRLSHPLIQDKKLKLINSIPKDVPLVDADENRLQQIMHNLIGNAIKFTQKGYVTLLSESKDNMLSISITDTGIGIPKDNLKTIFNSFEQADGSTQREYGGTGLGLSVTKQLVELHGGSLSVTSETGKGSIFTFTLPLSTMDRKDYTSKGLASTDFVQTISTHLGKIPLPGAKKIQGHEAPRILIIDDEPVNRRVLENHLTVAGYEITEVSSGKEALEELAKDHSYNLVLLDVMMPGISGYEVCEKIREQHIASDLPVILLTAKNTVNELVVGFNAGANDYLTKPISKNELLSRIKTHINLNTIHRATSRFVPSEFVQSVGKQSITDVKLGDHIEKNVTVLFSDIRDYTTLAESMTPEQNFKFVNAYVGRMGPIIKENDGFVNQYLGDGIMALFPHKPESALDAAIEMQRTLALYNKRRVKEKGYVPISVGMGLHTGQLIMGIIGDSQRNDPAVISDTVNSASRVEGVTKYFGANIIISEDTLNFMADSDGFNFRYLGKVKVKGKQKAIGIFECIDGDSVESISLKLETKTDYEHGVKLFFNQNFADALVVFEKILVKNPKDTITQYFVSKTKKYISEGAPENWQSMTVMHEK</sequence>
<dbReference type="CDD" id="cd17574">
    <property type="entry name" value="REC_OmpR"/>
    <property type="match status" value="1"/>
</dbReference>
<protein>
    <recommendedName>
        <fullName evidence="2">histidine kinase</fullName>
        <ecNumber evidence="2">2.7.13.3</ecNumber>
    </recommendedName>
</protein>
<dbReference type="EMBL" id="OBEH01000003">
    <property type="protein sequence ID" value="SNZ00497.1"/>
    <property type="molecule type" value="Genomic_DNA"/>
</dbReference>
<dbReference type="Pfam" id="PF00211">
    <property type="entry name" value="Guanylate_cyc"/>
    <property type="match status" value="1"/>
</dbReference>
<dbReference type="PROSITE" id="PS50293">
    <property type="entry name" value="TPR_REGION"/>
    <property type="match status" value="1"/>
</dbReference>
<dbReference type="InterPro" id="IPR004358">
    <property type="entry name" value="Sig_transdc_His_kin-like_C"/>
</dbReference>
<dbReference type="SMART" id="SM00387">
    <property type="entry name" value="HATPase_c"/>
    <property type="match status" value="1"/>
</dbReference>
<evidence type="ECO:0000313" key="15">
    <source>
        <dbReference type="EMBL" id="SNZ00497.1"/>
    </source>
</evidence>
<feature type="domain" description="Response regulatory" evidence="13">
    <location>
        <begin position="720"/>
        <end position="837"/>
    </location>
</feature>
<dbReference type="OrthoDB" id="1522078at2"/>
<dbReference type="SMART" id="SM00388">
    <property type="entry name" value="HisKA"/>
    <property type="match status" value="1"/>
</dbReference>
<dbReference type="GO" id="GO:0003677">
    <property type="term" value="F:DNA binding"/>
    <property type="evidence" value="ECO:0007669"/>
    <property type="project" value="UniProtKB-KW"/>
</dbReference>
<dbReference type="Pfam" id="PF00072">
    <property type="entry name" value="Response_reg"/>
    <property type="match status" value="1"/>
</dbReference>
<keyword evidence="5 15" id="KW-0418">Kinase</keyword>
<reference evidence="16" key="1">
    <citation type="submission" date="2017-09" db="EMBL/GenBank/DDBJ databases">
        <authorList>
            <person name="Varghese N."/>
            <person name="Submissions S."/>
        </authorList>
    </citation>
    <scope>NUCLEOTIDE SEQUENCE [LARGE SCALE GENOMIC DNA]</scope>
    <source>
        <strain evidence="16">DSM 25885</strain>
    </source>
</reference>
<dbReference type="Gene3D" id="3.30.565.10">
    <property type="entry name" value="Histidine kinase-like ATPase, C-terminal domain"/>
    <property type="match status" value="1"/>
</dbReference>
<dbReference type="InterPro" id="IPR011006">
    <property type="entry name" value="CheY-like_superfamily"/>
</dbReference>
<gene>
    <name evidence="15" type="ORF">SAMN06265377_2321</name>
</gene>